<gene>
    <name evidence="1" type="ORF">OVA965_LOCUS40637</name>
    <name evidence="2" type="ORF">TMI583_LOCUS42099</name>
</gene>
<sequence>NDLAIKIEFSSEFDEWNKNLSSNNQNLYDSLCKHLNIPSKHFKILKIIRGSTIVTGLFQSSCGERVIKPLKENSNIDDLKDVRLILLGEFDLDTGVAIMNPRWNRIYSIKSNTTGETYWSG</sequence>
<protein>
    <submittedName>
        <fullName evidence="1">Uncharacterized protein</fullName>
    </submittedName>
</protein>
<dbReference type="AlphaFoldDB" id="A0A8S2FW93"/>
<reference evidence="1" key="1">
    <citation type="submission" date="2021-02" db="EMBL/GenBank/DDBJ databases">
        <authorList>
            <person name="Nowell W R."/>
        </authorList>
    </citation>
    <scope>NUCLEOTIDE SEQUENCE</scope>
</reference>
<proteinExistence type="predicted"/>
<feature type="non-terminal residue" evidence="1">
    <location>
        <position position="1"/>
    </location>
</feature>
<dbReference type="EMBL" id="CAJOBA010067573">
    <property type="protein sequence ID" value="CAF4372041.1"/>
    <property type="molecule type" value="Genomic_DNA"/>
</dbReference>
<organism evidence="1 3">
    <name type="scientific">Didymodactylos carnosus</name>
    <dbReference type="NCBI Taxonomy" id="1234261"/>
    <lineage>
        <taxon>Eukaryota</taxon>
        <taxon>Metazoa</taxon>
        <taxon>Spiralia</taxon>
        <taxon>Gnathifera</taxon>
        <taxon>Rotifera</taxon>
        <taxon>Eurotatoria</taxon>
        <taxon>Bdelloidea</taxon>
        <taxon>Philodinida</taxon>
        <taxon>Philodinidae</taxon>
        <taxon>Didymodactylos</taxon>
    </lineage>
</organism>
<evidence type="ECO:0000313" key="3">
    <source>
        <dbReference type="Proteomes" id="UP000677228"/>
    </source>
</evidence>
<evidence type="ECO:0000313" key="2">
    <source>
        <dbReference type="EMBL" id="CAF4372041.1"/>
    </source>
</evidence>
<evidence type="ECO:0000313" key="1">
    <source>
        <dbReference type="EMBL" id="CAF1575510.1"/>
    </source>
</evidence>
<dbReference type="Proteomes" id="UP000682733">
    <property type="component" value="Unassembled WGS sequence"/>
</dbReference>
<dbReference type="Proteomes" id="UP000677228">
    <property type="component" value="Unassembled WGS sequence"/>
</dbReference>
<comment type="caution">
    <text evidence="1">The sequence shown here is derived from an EMBL/GenBank/DDBJ whole genome shotgun (WGS) entry which is preliminary data.</text>
</comment>
<name>A0A8S2FW93_9BILA</name>
<accession>A0A8S2FW93</accession>
<dbReference type="EMBL" id="CAJNOK010044674">
    <property type="protein sequence ID" value="CAF1575510.1"/>
    <property type="molecule type" value="Genomic_DNA"/>
</dbReference>